<sequence>MSPHTPPKARRAPARAGTWRARLREDTGAYTLEALVCTPVVLFVVVLLAAYGLAGIGDTTTANAAAAAARAASRASAPEGAEAAGQDAARSALSKAGRTCEESSIEIDVSNFPKAVGDPGQVSVTVTCTVSLSQLMVPGLPGAKTLESTRVSYVDQYNSRTDQGGDGS</sequence>
<feature type="transmembrane region" description="Helical" evidence="1">
    <location>
        <begin position="30"/>
        <end position="54"/>
    </location>
</feature>
<keyword evidence="1" id="KW-0472">Membrane</keyword>
<dbReference type="RefSeq" id="WP_282516526.1">
    <property type="nucleotide sequence ID" value="NZ_JASCIR010000037.1"/>
</dbReference>
<evidence type="ECO:0000256" key="1">
    <source>
        <dbReference type="SAM" id="Phobius"/>
    </source>
</evidence>
<protein>
    <recommendedName>
        <fullName evidence="4">Pilus assembly protein</fullName>
    </recommendedName>
</protein>
<keyword evidence="1" id="KW-0812">Transmembrane</keyword>
<gene>
    <name evidence="2" type="ORF">QIS99_28215</name>
</gene>
<evidence type="ECO:0008006" key="4">
    <source>
        <dbReference type="Google" id="ProtNLM"/>
    </source>
</evidence>
<evidence type="ECO:0000313" key="3">
    <source>
        <dbReference type="Proteomes" id="UP001224661"/>
    </source>
</evidence>
<dbReference type="EMBL" id="JASCIR010000037">
    <property type="protein sequence ID" value="MDI3390047.1"/>
    <property type="molecule type" value="Genomic_DNA"/>
</dbReference>
<name>A0ABT6S023_9ACTN</name>
<reference evidence="2 3" key="1">
    <citation type="submission" date="2023-05" db="EMBL/GenBank/DDBJ databases">
        <title>Draft genome sequence of Streptomyces sp. B-S-A8 isolated from a cave soil in Thailand.</title>
        <authorList>
            <person name="Chamroensaksri N."/>
            <person name="Muangham S."/>
        </authorList>
    </citation>
    <scope>NUCLEOTIDE SEQUENCE [LARGE SCALE GENOMIC DNA]</scope>
    <source>
        <strain evidence="2 3">B-S-A8</strain>
    </source>
</reference>
<comment type="caution">
    <text evidence="2">The sequence shown here is derived from an EMBL/GenBank/DDBJ whole genome shotgun (WGS) entry which is preliminary data.</text>
</comment>
<keyword evidence="1" id="KW-1133">Transmembrane helix</keyword>
<accession>A0ABT6S023</accession>
<organism evidence="2 3">
    <name type="scientific">Streptomyces solicavernae</name>
    <dbReference type="NCBI Taxonomy" id="3043614"/>
    <lineage>
        <taxon>Bacteria</taxon>
        <taxon>Bacillati</taxon>
        <taxon>Actinomycetota</taxon>
        <taxon>Actinomycetes</taxon>
        <taxon>Kitasatosporales</taxon>
        <taxon>Streptomycetaceae</taxon>
        <taxon>Streptomyces</taxon>
    </lineage>
</organism>
<dbReference type="Proteomes" id="UP001224661">
    <property type="component" value="Unassembled WGS sequence"/>
</dbReference>
<evidence type="ECO:0000313" key="2">
    <source>
        <dbReference type="EMBL" id="MDI3390047.1"/>
    </source>
</evidence>
<keyword evidence="3" id="KW-1185">Reference proteome</keyword>
<proteinExistence type="predicted"/>